<keyword evidence="3" id="KW-0804">Transcription</keyword>
<dbReference type="InterPro" id="IPR009057">
    <property type="entry name" value="Homeodomain-like_sf"/>
</dbReference>
<sequence length="264" mass="30390">MTFHAFGLSELQQTQLGWRSRRPAPALRPWIEHYYLLRPQGESESYRLYPDGGSTLTIPLQDARAEACHFSLSRVNSQQLWRPDEQSLGIRFTPGGFYALFGLSMAEVKEATAGGLTGLPWLSLLCELVSDKGPFNTQQLDSFFLQHMQRRAPVAGAVQFWQEAGLRAPQEIRSFLKSKGVGRRTLERQFQLHVGVSPGQLYTWQRLKRARYLIRTRPEQRLTDLAFSLGYYDQAHFVRQFRQFCGQSPGQYRQRKLSQLYKAG</sequence>
<dbReference type="EMBL" id="PIPL01000001">
    <property type="protein sequence ID" value="RUO26546.1"/>
    <property type="molecule type" value="Genomic_DNA"/>
</dbReference>
<comment type="caution">
    <text evidence="5">The sequence shown here is derived from an EMBL/GenBank/DDBJ whole genome shotgun (WGS) entry which is preliminary data.</text>
</comment>
<keyword evidence="2" id="KW-0238">DNA-binding</keyword>
<dbReference type="InterPro" id="IPR020449">
    <property type="entry name" value="Tscrpt_reg_AraC-type_HTH"/>
</dbReference>
<evidence type="ECO:0000256" key="2">
    <source>
        <dbReference type="ARBA" id="ARBA00023125"/>
    </source>
</evidence>
<dbReference type="Proteomes" id="UP000288293">
    <property type="component" value="Unassembled WGS sequence"/>
</dbReference>
<proteinExistence type="predicted"/>
<keyword evidence="1" id="KW-0805">Transcription regulation</keyword>
<evidence type="ECO:0000313" key="5">
    <source>
        <dbReference type="EMBL" id="RUO26546.1"/>
    </source>
</evidence>
<dbReference type="PRINTS" id="PR00032">
    <property type="entry name" value="HTHARAC"/>
</dbReference>
<keyword evidence="6" id="KW-1185">Reference proteome</keyword>
<feature type="domain" description="HTH araC/xylS-type" evidence="4">
    <location>
        <begin position="156"/>
        <end position="255"/>
    </location>
</feature>
<dbReference type="InterPro" id="IPR018060">
    <property type="entry name" value="HTH_AraC"/>
</dbReference>
<dbReference type="Gene3D" id="1.10.10.60">
    <property type="entry name" value="Homeodomain-like"/>
    <property type="match status" value="1"/>
</dbReference>
<dbReference type="GO" id="GO:0003700">
    <property type="term" value="F:DNA-binding transcription factor activity"/>
    <property type="evidence" value="ECO:0007669"/>
    <property type="project" value="InterPro"/>
</dbReference>
<dbReference type="RefSeq" id="WP_126803356.1">
    <property type="nucleotide sequence ID" value="NZ_PIPL01000001.1"/>
</dbReference>
<dbReference type="InterPro" id="IPR046532">
    <property type="entry name" value="DUF6597"/>
</dbReference>
<name>A0A432W985_9GAMM</name>
<reference evidence="5 6" key="1">
    <citation type="journal article" date="2011" name="Front. Microbiol.">
        <title>Genomic signatures of strain selection and enhancement in Bacillus atrophaeus var. globigii, a historical biowarfare simulant.</title>
        <authorList>
            <person name="Gibbons H.S."/>
            <person name="Broomall S.M."/>
            <person name="McNew L.A."/>
            <person name="Daligault H."/>
            <person name="Chapman C."/>
            <person name="Bruce D."/>
            <person name="Karavis M."/>
            <person name="Krepps M."/>
            <person name="McGregor P.A."/>
            <person name="Hong C."/>
            <person name="Park K.H."/>
            <person name="Akmal A."/>
            <person name="Feldman A."/>
            <person name="Lin J.S."/>
            <person name="Chang W.E."/>
            <person name="Higgs B.W."/>
            <person name="Demirev P."/>
            <person name="Lindquist J."/>
            <person name="Liem A."/>
            <person name="Fochler E."/>
            <person name="Read T.D."/>
            <person name="Tapia R."/>
            <person name="Johnson S."/>
            <person name="Bishop-Lilly K.A."/>
            <person name="Detter C."/>
            <person name="Han C."/>
            <person name="Sozhamannan S."/>
            <person name="Rosenzweig C.N."/>
            <person name="Skowronski E.W."/>
        </authorList>
    </citation>
    <scope>NUCLEOTIDE SEQUENCE [LARGE SCALE GENOMIC DNA]</scope>
    <source>
        <strain evidence="5 6">MLST1</strain>
    </source>
</reference>
<dbReference type="Pfam" id="PF12833">
    <property type="entry name" value="HTH_18"/>
    <property type="match status" value="1"/>
</dbReference>
<gene>
    <name evidence="5" type="ORF">CWE09_07510</name>
</gene>
<protein>
    <recommendedName>
        <fullName evidence="4">HTH araC/xylS-type domain-containing protein</fullName>
    </recommendedName>
</protein>
<accession>A0A432W985</accession>
<dbReference type="GO" id="GO:0043565">
    <property type="term" value="F:sequence-specific DNA binding"/>
    <property type="evidence" value="ECO:0007669"/>
    <property type="project" value="InterPro"/>
</dbReference>
<dbReference type="AlphaFoldDB" id="A0A432W985"/>
<organism evidence="5 6">
    <name type="scientific">Aliidiomarina minuta</name>
    <dbReference type="NCBI Taxonomy" id="880057"/>
    <lineage>
        <taxon>Bacteria</taxon>
        <taxon>Pseudomonadati</taxon>
        <taxon>Pseudomonadota</taxon>
        <taxon>Gammaproteobacteria</taxon>
        <taxon>Alteromonadales</taxon>
        <taxon>Idiomarinaceae</taxon>
        <taxon>Aliidiomarina</taxon>
    </lineage>
</organism>
<dbReference type="SUPFAM" id="SSF46689">
    <property type="entry name" value="Homeodomain-like"/>
    <property type="match status" value="1"/>
</dbReference>
<dbReference type="Pfam" id="PF20240">
    <property type="entry name" value="DUF6597"/>
    <property type="match status" value="1"/>
</dbReference>
<dbReference type="PROSITE" id="PS01124">
    <property type="entry name" value="HTH_ARAC_FAMILY_2"/>
    <property type="match status" value="1"/>
</dbReference>
<dbReference type="PANTHER" id="PTHR46796:SF13">
    <property type="entry name" value="HTH-TYPE TRANSCRIPTIONAL ACTIVATOR RHAS"/>
    <property type="match status" value="1"/>
</dbReference>
<evidence type="ECO:0000256" key="1">
    <source>
        <dbReference type="ARBA" id="ARBA00023015"/>
    </source>
</evidence>
<dbReference type="InterPro" id="IPR018062">
    <property type="entry name" value="HTH_AraC-typ_CS"/>
</dbReference>
<evidence type="ECO:0000256" key="3">
    <source>
        <dbReference type="ARBA" id="ARBA00023163"/>
    </source>
</evidence>
<dbReference type="SMART" id="SM00342">
    <property type="entry name" value="HTH_ARAC"/>
    <property type="match status" value="1"/>
</dbReference>
<dbReference type="PROSITE" id="PS00041">
    <property type="entry name" value="HTH_ARAC_FAMILY_1"/>
    <property type="match status" value="1"/>
</dbReference>
<dbReference type="OrthoDB" id="6592899at2"/>
<dbReference type="PANTHER" id="PTHR46796">
    <property type="entry name" value="HTH-TYPE TRANSCRIPTIONAL ACTIVATOR RHAS-RELATED"/>
    <property type="match status" value="1"/>
</dbReference>
<evidence type="ECO:0000313" key="6">
    <source>
        <dbReference type="Proteomes" id="UP000288293"/>
    </source>
</evidence>
<dbReference type="InterPro" id="IPR050204">
    <property type="entry name" value="AraC_XylS_family_regulators"/>
</dbReference>
<evidence type="ECO:0000259" key="4">
    <source>
        <dbReference type="PROSITE" id="PS01124"/>
    </source>
</evidence>